<comment type="similarity">
    <text evidence="4">Belongs to the CDIP1/LITAF family.</text>
</comment>
<dbReference type="GO" id="GO:0008270">
    <property type="term" value="F:zinc ion binding"/>
    <property type="evidence" value="ECO:0007669"/>
    <property type="project" value="TreeGrafter"/>
</dbReference>
<dbReference type="Pfam" id="PF10601">
    <property type="entry name" value="zf-LITAF-like"/>
    <property type="match status" value="1"/>
</dbReference>
<evidence type="ECO:0000259" key="10">
    <source>
        <dbReference type="PROSITE" id="PS51837"/>
    </source>
</evidence>
<reference evidence="11" key="2">
    <citation type="submission" date="2022-10" db="EMBL/GenBank/DDBJ databases">
        <authorList>
            <consortium name="ENA_rothamsted_submissions"/>
            <consortium name="culmorum"/>
            <person name="King R."/>
        </authorList>
    </citation>
    <scope>NUCLEOTIDE SEQUENCE</scope>
</reference>
<evidence type="ECO:0000256" key="3">
    <source>
        <dbReference type="ARBA" id="ARBA00004630"/>
    </source>
</evidence>
<feature type="compositionally biased region" description="Polar residues" evidence="8">
    <location>
        <begin position="1"/>
        <end position="10"/>
    </location>
</feature>
<feature type="region of interest" description="Disordered" evidence="8">
    <location>
        <begin position="1"/>
        <end position="22"/>
    </location>
</feature>
<evidence type="ECO:0000256" key="4">
    <source>
        <dbReference type="ARBA" id="ARBA00005975"/>
    </source>
</evidence>
<gene>
    <name evidence="11" type="ORF">CHIRRI_LOCUS3038</name>
</gene>
<keyword evidence="5" id="KW-0479">Metal-binding</keyword>
<protein>
    <recommendedName>
        <fullName evidence="10">LITAF domain-containing protein</fullName>
    </recommendedName>
</protein>
<keyword evidence="6" id="KW-0862">Zinc</keyword>
<accession>A0A9N9WPL7</accession>
<comment type="subcellular location">
    <subcellularLocation>
        <location evidence="2">Endosome membrane</location>
        <topology evidence="2">Peripheral membrane protein</topology>
    </subcellularLocation>
    <subcellularLocation>
        <location evidence="1">Late endosome membrane</location>
    </subcellularLocation>
    <subcellularLocation>
        <location evidence="3">Lysosome membrane</location>
        <topology evidence="3">Peripheral membrane protein</topology>
        <orientation evidence="3">Cytoplasmic side</orientation>
    </subcellularLocation>
</comment>
<evidence type="ECO:0000256" key="7">
    <source>
        <dbReference type="ARBA" id="ARBA00023136"/>
    </source>
</evidence>
<keyword evidence="7 9" id="KW-0472">Membrane</keyword>
<dbReference type="OrthoDB" id="5599753at2759"/>
<keyword evidence="9" id="KW-1133">Transmembrane helix</keyword>
<evidence type="ECO:0000256" key="5">
    <source>
        <dbReference type="ARBA" id="ARBA00022723"/>
    </source>
</evidence>
<evidence type="ECO:0000256" key="9">
    <source>
        <dbReference type="SAM" id="Phobius"/>
    </source>
</evidence>
<evidence type="ECO:0000256" key="6">
    <source>
        <dbReference type="ARBA" id="ARBA00022833"/>
    </source>
</evidence>
<dbReference type="GO" id="GO:0005765">
    <property type="term" value="C:lysosomal membrane"/>
    <property type="evidence" value="ECO:0007669"/>
    <property type="project" value="UniProtKB-SubCell"/>
</dbReference>
<sequence>MDSHKTNMMSQPPAYIAPMAPPPQQLQHFQPTTQQIILEQPTVLGPDPVGITCPNCRSRVVTLVDDMTTMKTHSFAVLLAVLGCFCGCCCIPYCTKSCLAQKHTCPVCRSMIGIYNN</sequence>
<dbReference type="PROSITE" id="PS51837">
    <property type="entry name" value="LITAF"/>
    <property type="match status" value="1"/>
</dbReference>
<evidence type="ECO:0000313" key="12">
    <source>
        <dbReference type="Proteomes" id="UP001153620"/>
    </source>
</evidence>
<evidence type="ECO:0000313" key="11">
    <source>
        <dbReference type="EMBL" id="CAG9800087.1"/>
    </source>
</evidence>
<dbReference type="InterPro" id="IPR037519">
    <property type="entry name" value="LITAF_fam"/>
</dbReference>
<dbReference type="AlphaFoldDB" id="A0A9N9WPL7"/>
<dbReference type="InterPro" id="IPR006629">
    <property type="entry name" value="LITAF"/>
</dbReference>
<feature type="domain" description="LITAF" evidence="10">
    <location>
        <begin position="33"/>
        <end position="117"/>
    </location>
</feature>
<dbReference type="SMART" id="SM00714">
    <property type="entry name" value="LITAF"/>
    <property type="match status" value="1"/>
</dbReference>
<dbReference type="EMBL" id="OU895877">
    <property type="protein sequence ID" value="CAG9800087.1"/>
    <property type="molecule type" value="Genomic_DNA"/>
</dbReference>
<dbReference type="PANTHER" id="PTHR23292">
    <property type="entry name" value="LIPOPOLYSACCHARIDE-INDUCED TUMOR NECROSIS FACTOR-ALPHA FACTOR"/>
    <property type="match status" value="1"/>
</dbReference>
<keyword evidence="9" id="KW-0812">Transmembrane</keyword>
<dbReference type="GO" id="GO:0031902">
    <property type="term" value="C:late endosome membrane"/>
    <property type="evidence" value="ECO:0007669"/>
    <property type="project" value="UniProtKB-SubCell"/>
</dbReference>
<proteinExistence type="inferred from homology"/>
<feature type="transmembrane region" description="Helical" evidence="9">
    <location>
        <begin position="75"/>
        <end position="94"/>
    </location>
</feature>
<reference evidence="11" key="1">
    <citation type="submission" date="2022-01" db="EMBL/GenBank/DDBJ databases">
        <authorList>
            <person name="King R."/>
        </authorList>
    </citation>
    <scope>NUCLEOTIDE SEQUENCE</scope>
</reference>
<dbReference type="Proteomes" id="UP001153620">
    <property type="component" value="Chromosome 1"/>
</dbReference>
<evidence type="ECO:0000256" key="1">
    <source>
        <dbReference type="ARBA" id="ARBA00004414"/>
    </source>
</evidence>
<name>A0A9N9WPL7_9DIPT</name>
<organism evidence="11 12">
    <name type="scientific">Chironomus riparius</name>
    <dbReference type="NCBI Taxonomy" id="315576"/>
    <lineage>
        <taxon>Eukaryota</taxon>
        <taxon>Metazoa</taxon>
        <taxon>Ecdysozoa</taxon>
        <taxon>Arthropoda</taxon>
        <taxon>Hexapoda</taxon>
        <taxon>Insecta</taxon>
        <taxon>Pterygota</taxon>
        <taxon>Neoptera</taxon>
        <taxon>Endopterygota</taxon>
        <taxon>Diptera</taxon>
        <taxon>Nematocera</taxon>
        <taxon>Chironomoidea</taxon>
        <taxon>Chironomidae</taxon>
        <taxon>Chironominae</taxon>
        <taxon>Chironomus</taxon>
    </lineage>
</organism>
<keyword evidence="12" id="KW-1185">Reference proteome</keyword>
<evidence type="ECO:0000256" key="8">
    <source>
        <dbReference type="SAM" id="MobiDB-lite"/>
    </source>
</evidence>
<dbReference type="PANTHER" id="PTHR23292:SF14">
    <property type="entry name" value="FI16615P1-RELATED"/>
    <property type="match status" value="1"/>
</dbReference>
<evidence type="ECO:0000256" key="2">
    <source>
        <dbReference type="ARBA" id="ARBA00004481"/>
    </source>
</evidence>